<dbReference type="InterPro" id="IPR023361">
    <property type="entry name" value="DUF1285_beta_roll_sf"/>
</dbReference>
<dbReference type="Proteomes" id="UP000011717">
    <property type="component" value="Unassembled WGS sequence"/>
</dbReference>
<dbReference type="Pfam" id="PF06938">
    <property type="entry name" value="DUF1285_N"/>
    <property type="match status" value="1"/>
</dbReference>
<sequence>MNKSPSLADIESLLAGERRPPVESWHPEREARMDLCIAADGRWIHEGGVIEREALVRLFASILRREGERYFLVTPVEKLEIDVEDAPFQAVETIIEGEGKGRRIALRTNVGDHVIVDAAHPLHVRERGGEPAPYVEVRAGLEARIGRAVWYELADLAIAEDADPPGLWSSGTFFSLSAEEA</sequence>
<evidence type="ECO:0000313" key="4">
    <source>
        <dbReference type="Proteomes" id="UP000011717"/>
    </source>
</evidence>
<dbReference type="OrthoDB" id="3078366at2"/>
<comment type="caution">
    <text evidence="3">The sequence shown here is derived from an EMBL/GenBank/DDBJ whole genome shotgun (WGS) entry which is preliminary data.</text>
</comment>
<dbReference type="InterPro" id="IPR010707">
    <property type="entry name" value="DUF1285"/>
</dbReference>
<dbReference type="EMBL" id="AMRV01000001">
    <property type="protein sequence ID" value="EMD84504.1"/>
    <property type="molecule type" value="Genomic_DNA"/>
</dbReference>
<evidence type="ECO:0000259" key="2">
    <source>
        <dbReference type="Pfam" id="PF21028"/>
    </source>
</evidence>
<name>M2TDB8_9SPHN</name>
<dbReference type="PIRSF" id="PIRSF029557">
    <property type="entry name" value="UCP029557"/>
    <property type="match status" value="1"/>
</dbReference>
<keyword evidence="4" id="KW-1185">Reference proteome</keyword>
<evidence type="ECO:0000313" key="3">
    <source>
        <dbReference type="EMBL" id="EMD84504.1"/>
    </source>
</evidence>
<dbReference type="Pfam" id="PF21028">
    <property type="entry name" value="DUF1285_C"/>
    <property type="match status" value="1"/>
</dbReference>
<reference evidence="3 4" key="1">
    <citation type="journal article" date="2013" name="Genome Announc.">
        <title>Draft Genome Sequence of Strain JLT2015T, Belonging to the Family Sphingomonadaceae of the Alphaproteobacteria.</title>
        <authorList>
            <person name="Tang K."/>
            <person name="Liu K."/>
            <person name="Li S."/>
            <person name="Jiao N."/>
        </authorList>
    </citation>
    <scope>NUCLEOTIDE SEQUENCE [LARGE SCALE GENOMIC DNA]</scope>
    <source>
        <strain evidence="3 4">JLT2015</strain>
    </source>
</reference>
<dbReference type="Gene3D" id="2.30.270.10">
    <property type="entry name" value="duf1285 protein"/>
    <property type="match status" value="1"/>
</dbReference>
<dbReference type="RefSeq" id="WP_008599876.1">
    <property type="nucleotide sequence ID" value="NZ_AMRV01000001.1"/>
</dbReference>
<feature type="domain" description="DUF1285" evidence="1">
    <location>
        <begin position="20"/>
        <end position="86"/>
    </location>
</feature>
<gene>
    <name evidence="3" type="ORF">C725_0434</name>
</gene>
<dbReference type="InterPro" id="IPR048342">
    <property type="entry name" value="DUF1285_C"/>
</dbReference>
<dbReference type="PATRIC" id="fig|1234595.3.peg.433"/>
<dbReference type="InterPro" id="IPR048341">
    <property type="entry name" value="DUF1285_N"/>
</dbReference>
<organism evidence="3 4">
    <name type="scientific">Pacificimonas flava</name>
    <dbReference type="NCBI Taxonomy" id="1234595"/>
    <lineage>
        <taxon>Bacteria</taxon>
        <taxon>Pseudomonadati</taxon>
        <taxon>Pseudomonadota</taxon>
        <taxon>Alphaproteobacteria</taxon>
        <taxon>Sphingomonadales</taxon>
        <taxon>Sphingosinicellaceae</taxon>
        <taxon>Pacificimonas</taxon>
    </lineage>
</organism>
<accession>M2TDB8</accession>
<evidence type="ECO:0000259" key="1">
    <source>
        <dbReference type="Pfam" id="PF06938"/>
    </source>
</evidence>
<dbReference type="Gene3D" id="3.10.540.10">
    <property type="entry name" value="duf1285 like domain"/>
    <property type="match status" value="1"/>
</dbReference>
<proteinExistence type="predicted"/>
<feature type="domain" description="DUF1285" evidence="2">
    <location>
        <begin position="87"/>
        <end position="176"/>
    </location>
</feature>
<protein>
    <submittedName>
        <fullName evidence="3">Proteophosphoglycan</fullName>
    </submittedName>
</protein>
<dbReference type="AlphaFoldDB" id="M2TDB8"/>